<organism evidence="1 2">
    <name type="scientific">Erythroxylum novogranatense</name>
    <dbReference type="NCBI Taxonomy" id="1862640"/>
    <lineage>
        <taxon>Eukaryota</taxon>
        <taxon>Viridiplantae</taxon>
        <taxon>Streptophyta</taxon>
        <taxon>Embryophyta</taxon>
        <taxon>Tracheophyta</taxon>
        <taxon>Spermatophyta</taxon>
        <taxon>Magnoliopsida</taxon>
        <taxon>eudicotyledons</taxon>
        <taxon>Gunneridae</taxon>
        <taxon>Pentapetalae</taxon>
        <taxon>rosids</taxon>
        <taxon>fabids</taxon>
        <taxon>Malpighiales</taxon>
        <taxon>Erythroxylaceae</taxon>
        <taxon>Erythroxylum</taxon>
    </lineage>
</organism>
<comment type="caution">
    <text evidence="1">The sequence shown here is derived from an EMBL/GenBank/DDBJ whole genome shotgun (WGS) entry which is preliminary data.</text>
</comment>
<dbReference type="GO" id="GO:0031417">
    <property type="term" value="C:NatC complex"/>
    <property type="evidence" value="ECO:0007669"/>
    <property type="project" value="InterPro"/>
</dbReference>
<sequence>MALNSSSILPAKALSGLTLLRSLKPPAKIMDPKMDSRTVSRYCFVDEAIEDGAAPVPISFDKTEDVQCINDIMDHLLASIHYEMLDSQRPLKVPGQHGTRVIHFRKQFHVSSADREDIITCLPYSYCKIIRAFCKAVVSVLFYARTHELKEDLVTMAYGLPLNGDGDEKCL</sequence>
<dbReference type="InterPro" id="IPR007244">
    <property type="entry name" value="Naa35_N"/>
</dbReference>
<reference evidence="1 2" key="1">
    <citation type="submission" date="2021-09" db="EMBL/GenBank/DDBJ databases">
        <title>Genomic insights and catalytic innovation underlie evolution of tropane alkaloids biosynthesis.</title>
        <authorList>
            <person name="Wang Y.-J."/>
            <person name="Tian T."/>
            <person name="Huang J.-P."/>
            <person name="Huang S.-X."/>
        </authorList>
    </citation>
    <scope>NUCLEOTIDE SEQUENCE [LARGE SCALE GENOMIC DNA]</scope>
    <source>
        <strain evidence="1">KIB-2018</strain>
        <tissue evidence="1">Leaf</tissue>
    </source>
</reference>
<dbReference type="PANTHER" id="PTHR21373">
    <property type="entry name" value="GLUCOSE REPRESSIBLE PROTEIN MAK10"/>
    <property type="match status" value="1"/>
</dbReference>
<dbReference type="AlphaFoldDB" id="A0AAV8SM97"/>
<gene>
    <name evidence="1" type="ORF">K2173_017744</name>
</gene>
<name>A0AAV8SM97_9ROSI</name>
<proteinExistence type="predicted"/>
<dbReference type="PANTHER" id="PTHR21373:SF0">
    <property type="entry name" value="N-ALPHA-ACETYLTRANSFERASE 35, NATC AUXILIARY SUBUNIT"/>
    <property type="match status" value="1"/>
</dbReference>
<dbReference type="EMBL" id="JAIWQS010000010">
    <property type="protein sequence ID" value="KAJ8753170.1"/>
    <property type="molecule type" value="Genomic_DNA"/>
</dbReference>
<dbReference type="Proteomes" id="UP001159364">
    <property type="component" value="Linkage Group LG10"/>
</dbReference>
<protein>
    <submittedName>
        <fullName evidence="1">Uncharacterized protein</fullName>
    </submittedName>
</protein>
<evidence type="ECO:0000313" key="1">
    <source>
        <dbReference type="EMBL" id="KAJ8753170.1"/>
    </source>
</evidence>
<accession>A0AAV8SM97</accession>
<evidence type="ECO:0000313" key="2">
    <source>
        <dbReference type="Proteomes" id="UP001159364"/>
    </source>
</evidence>
<keyword evidence="2" id="KW-1185">Reference proteome</keyword>